<proteinExistence type="predicted"/>
<dbReference type="Proteomes" id="UP000053620">
    <property type="component" value="Unassembled WGS sequence"/>
</dbReference>
<protein>
    <submittedName>
        <fullName evidence="1">Uncharacterized protein</fullName>
    </submittedName>
</protein>
<gene>
    <name evidence="1" type="ORF">N321_04042</name>
</gene>
<organism evidence="1 2">
    <name type="scientific">Antrostomus carolinensis</name>
    <name type="common">Chuck-will's-widow</name>
    <name type="synonym">Caprimulgus carolinensis</name>
    <dbReference type="NCBI Taxonomy" id="279965"/>
    <lineage>
        <taxon>Eukaryota</taxon>
        <taxon>Metazoa</taxon>
        <taxon>Chordata</taxon>
        <taxon>Craniata</taxon>
        <taxon>Vertebrata</taxon>
        <taxon>Euteleostomi</taxon>
        <taxon>Archelosauria</taxon>
        <taxon>Archosauria</taxon>
        <taxon>Dinosauria</taxon>
        <taxon>Saurischia</taxon>
        <taxon>Theropoda</taxon>
        <taxon>Coelurosauria</taxon>
        <taxon>Aves</taxon>
        <taxon>Neognathae</taxon>
        <taxon>Neoaves</taxon>
        <taxon>Strisores</taxon>
        <taxon>Caprimulgiformes</taxon>
        <taxon>Caprimulgidae</taxon>
        <taxon>Antrostomus</taxon>
    </lineage>
</organism>
<feature type="non-terminal residue" evidence="1">
    <location>
        <position position="1"/>
    </location>
</feature>
<dbReference type="EMBL" id="KL350823">
    <property type="protein sequence ID" value="KFZ58806.1"/>
    <property type="molecule type" value="Genomic_DNA"/>
</dbReference>
<reference evidence="1 2" key="1">
    <citation type="submission" date="2014-04" db="EMBL/GenBank/DDBJ databases">
        <title>Genome evolution of avian class.</title>
        <authorList>
            <person name="Zhang G."/>
            <person name="Li C."/>
        </authorList>
    </citation>
    <scope>NUCLEOTIDE SEQUENCE [LARGE SCALE GENOMIC DNA]</scope>
    <source>
        <strain evidence="1">BGI_N321</strain>
    </source>
</reference>
<feature type="non-terminal residue" evidence="1">
    <location>
        <position position="101"/>
    </location>
</feature>
<accession>A0A094MWD7</accession>
<dbReference type="AlphaFoldDB" id="A0A094MWD7"/>
<evidence type="ECO:0000313" key="1">
    <source>
        <dbReference type="EMBL" id="KFZ58806.1"/>
    </source>
</evidence>
<evidence type="ECO:0000313" key="2">
    <source>
        <dbReference type="Proteomes" id="UP000053620"/>
    </source>
</evidence>
<keyword evidence="2" id="KW-1185">Reference proteome</keyword>
<name>A0A094MWD7_ANTCR</name>
<sequence>LLDEKLTLNPHSKIGGIIVYERVSPQGDLKAIFSQFCKHLCHVGELDGIKVKVPVGSCVHVINFNVATVETVLLDLFSKSQEFILVNIILVQGPGGPDGVS</sequence>